<proteinExistence type="predicted"/>
<accession>A0A2W5VH21</accession>
<reference evidence="1 2" key="1">
    <citation type="submission" date="2017-08" db="EMBL/GenBank/DDBJ databases">
        <title>Infants hospitalized years apart are colonized by the same room-sourced microbial strains.</title>
        <authorList>
            <person name="Brooks B."/>
            <person name="Olm M.R."/>
            <person name="Firek B.A."/>
            <person name="Baker R."/>
            <person name="Thomas B.C."/>
            <person name="Morowitz M.J."/>
            <person name="Banfield J.F."/>
        </authorList>
    </citation>
    <scope>NUCLEOTIDE SEQUENCE [LARGE SCALE GENOMIC DNA]</scope>
    <source>
        <strain evidence="1">S2_003_000_R2_4</strain>
    </source>
</reference>
<dbReference type="RefSeq" id="WP_304273212.1">
    <property type="nucleotide sequence ID" value="NZ_QFQZ01000002.1"/>
</dbReference>
<sequence>MTDAFTPEQEERIKALLDEAGGATDLRLVRLECLRLAVGSRRADCVELAREFYSFVAGRTAEAPRPLNDAAQDQADVR</sequence>
<evidence type="ECO:0000313" key="1">
    <source>
        <dbReference type="EMBL" id="PZR37203.1"/>
    </source>
</evidence>
<gene>
    <name evidence="1" type="ORF">DI526_01415</name>
</gene>
<comment type="caution">
    <text evidence="1">The sequence shown here is derived from an EMBL/GenBank/DDBJ whole genome shotgun (WGS) entry which is preliminary data.</text>
</comment>
<protein>
    <submittedName>
        <fullName evidence="1">Uncharacterized protein</fullName>
    </submittedName>
</protein>
<dbReference type="Proteomes" id="UP000249393">
    <property type="component" value="Unassembled WGS sequence"/>
</dbReference>
<organism evidence="1 2">
    <name type="scientific">Caulobacter segnis</name>
    <dbReference type="NCBI Taxonomy" id="88688"/>
    <lineage>
        <taxon>Bacteria</taxon>
        <taxon>Pseudomonadati</taxon>
        <taxon>Pseudomonadota</taxon>
        <taxon>Alphaproteobacteria</taxon>
        <taxon>Caulobacterales</taxon>
        <taxon>Caulobacteraceae</taxon>
        <taxon>Caulobacter</taxon>
    </lineage>
</organism>
<dbReference type="EMBL" id="QFQZ01000002">
    <property type="protein sequence ID" value="PZR37203.1"/>
    <property type="molecule type" value="Genomic_DNA"/>
</dbReference>
<name>A0A2W5VH21_9CAUL</name>
<dbReference type="AlphaFoldDB" id="A0A2W5VH21"/>
<evidence type="ECO:0000313" key="2">
    <source>
        <dbReference type="Proteomes" id="UP000249393"/>
    </source>
</evidence>